<dbReference type="InterPro" id="IPR021306">
    <property type="entry name" value="DUF2878"/>
</dbReference>
<feature type="transmembrane region" description="Helical" evidence="1">
    <location>
        <begin position="108"/>
        <end position="126"/>
    </location>
</feature>
<dbReference type="RefSeq" id="WP_231759636.1">
    <property type="nucleotide sequence ID" value="NZ_CP088953.1"/>
</dbReference>
<feature type="transmembrane region" description="Helical" evidence="1">
    <location>
        <begin position="6"/>
        <end position="36"/>
    </location>
</feature>
<keyword evidence="3" id="KW-1185">Reference proteome</keyword>
<comment type="caution">
    <text evidence="2">The sequence shown here is derived from an EMBL/GenBank/DDBJ whole genome shotgun (WGS) entry which is preliminary data.</text>
</comment>
<gene>
    <name evidence="2" type="ORF">HXX02_02000</name>
</gene>
<dbReference type="Proteomes" id="UP001205566">
    <property type="component" value="Unassembled WGS sequence"/>
</dbReference>
<name>A0ABT1NWE5_9GAMM</name>
<keyword evidence="1" id="KW-1133">Transmembrane helix</keyword>
<feature type="transmembrane region" description="Helical" evidence="1">
    <location>
        <begin position="138"/>
        <end position="160"/>
    </location>
</feature>
<evidence type="ECO:0000313" key="2">
    <source>
        <dbReference type="EMBL" id="MCQ3828210.1"/>
    </source>
</evidence>
<keyword evidence="1" id="KW-0472">Membrane</keyword>
<feature type="transmembrane region" description="Helical" evidence="1">
    <location>
        <begin position="80"/>
        <end position="101"/>
    </location>
</feature>
<evidence type="ECO:0000256" key="1">
    <source>
        <dbReference type="SAM" id="Phobius"/>
    </source>
</evidence>
<proteinExistence type="predicted"/>
<reference evidence="2" key="1">
    <citation type="thesis" date="2020" institute="Technische Universitat Dresden" country="Dresden, Germany">
        <title>The Agarolytic System of Microbulbifer elongatus PORT2, Isolated from Batu Karas, Pangandaran West Java Indonesia.</title>
        <authorList>
            <person name="Anggraeni S.R."/>
        </authorList>
    </citation>
    <scope>NUCLEOTIDE SEQUENCE</scope>
    <source>
        <strain evidence="2">PORT2</strain>
    </source>
</reference>
<dbReference type="Pfam" id="PF11086">
    <property type="entry name" value="DUF2878"/>
    <property type="match status" value="1"/>
</dbReference>
<organism evidence="2 3">
    <name type="scientific">Microbulbifer elongatus</name>
    <dbReference type="NCBI Taxonomy" id="86173"/>
    <lineage>
        <taxon>Bacteria</taxon>
        <taxon>Pseudomonadati</taxon>
        <taxon>Pseudomonadota</taxon>
        <taxon>Gammaproteobacteria</taxon>
        <taxon>Cellvibrionales</taxon>
        <taxon>Microbulbiferaceae</taxon>
        <taxon>Microbulbifer</taxon>
    </lineage>
</organism>
<keyword evidence="1" id="KW-0812">Transmembrane</keyword>
<dbReference type="EMBL" id="JACASI010000010">
    <property type="protein sequence ID" value="MCQ3828210.1"/>
    <property type="molecule type" value="Genomic_DNA"/>
</dbReference>
<evidence type="ECO:0000313" key="3">
    <source>
        <dbReference type="Proteomes" id="UP001205566"/>
    </source>
</evidence>
<protein>
    <submittedName>
        <fullName evidence="2">DUF2878 domain-containing protein</fullName>
    </submittedName>
</protein>
<sequence>MHYKKLANFALFVLGWWAALLYGNAMALIALFLVLMLHFLMWRDIQDIFVVLGFIFCGFGVEWAFMAGGVLDYGANLPPAWPICIWAMLSITIRHSLAWLVRNRLWSVVTGLLVAPAFYANSIYFGPASWGQPLWQSLLIIALVWGLLAGCISQVMLTFVEKVEPVQSEA</sequence>
<feature type="transmembrane region" description="Helical" evidence="1">
    <location>
        <begin position="48"/>
        <end position="68"/>
    </location>
</feature>
<accession>A0ABT1NWE5</accession>